<evidence type="ECO:0000313" key="2">
    <source>
        <dbReference type="EMBL" id="CAI6279071.1"/>
    </source>
</evidence>
<sequence length="189" mass="20568">MSAVHRPPPTPNHPTRIRQSEPVDLHQSSDALAYAPPYRALHCELSKGNPGTSQSGLQHHSTAIWWADPGLTLLAPAPGLPHEQCGTPPHFSTLSRALFACFWLLTVMGPSFALYGGGRAKPGFCGVTPQSDCCCIAARTHGRECTRRNSCNCMHTYFFTSWISAKTHVWGGVRFESGSGLLACRRRGL</sequence>
<gene>
    <name evidence="2" type="ORF">PDIGIT_LOCUS2032</name>
</gene>
<proteinExistence type="predicted"/>
<organism evidence="2 3">
    <name type="scientific">Periconia digitata</name>
    <dbReference type="NCBI Taxonomy" id="1303443"/>
    <lineage>
        <taxon>Eukaryota</taxon>
        <taxon>Fungi</taxon>
        <taxon>Dikarya</taxon>
        <taxon>Ascomycota</taxon>
        <taxon>Pezizomycotina</taxon>
        <taxon>Dothideomycetes</taxon>
        <taxon>Pleosporomycetidae</taxon>
        <taxon>Pleosporales</taxon>
        <taxon>Massarineae</taxon>
        <taxon>Periconiaceae</taxon>
        <taxon>Periconia</taxon>
    </lineage>
</organism>
<feature type="region of interest" description="Disordered" evidence="1">
    <location>
        <begin position="1"/>
        <end position="26"/>
    </location>
</feature>
<reference evidence="2" key="1">
    <citation type="submission" date="2023-01" db="EMBL/GenBank/DDBJ databases">
        <authorList>
            <person name="Van Ghelder C."/>
            <person name="Rancurel C."/>
        </authorList>
    </citation>
    <scope>NUCLEOTIDE SEQUENCE</scope>
    <source>
        <strain evidence="2">CNCM I-4278</strain>
    </source>
</reference>
<protein>
    <submittedName>
        <fullName evidence="2">Uncharacterized protein</fullName>
    </submittedName>
</protein>
<keyword evidence="3" id="KW-1185">Reference proteome</keyword>
<dbReference type="EMBL" id="CAOQHR010000001">
    <property type="protein sequence ID" value="CAI6279071.1"/>
    <property type="molecule type" value="Genomic_DNA"/>
</dbReference>
<name>A0A9W4U603_9PLEO</name>
<feature type="compositionally biased region" description="Pro residues" evidence="1">
    <location>
        <begin position="1"/>
        <end position="12"/>
    </location>
</feature>
<evidence type="ECO:0000256" key="1">
    <source>
        <dbReference type="SAM" id="MobiDB-lite"/>
    </source>
</evidence>
<dbReference type="Proteomes" id="UP001152607">
    <property type="component" value="Unassembled WGS sequence"/>
</dbReference>
<evidence type="ECO:0000313" key="3">
    <source>
        <dbReference type="Proteomes" id="UP001152607"/>
    </source>
</evidence>
<comment type="caution">
    <text evidence="2">The sequence shown here is derived from an EMBL/GenBank/DDBJ whole genome shotgun (WGS) entry which is preliminary data.</text>
</comment>
<accession>A0A9W4U603</accession>
<dbReference type="AlphaFoldDB" id="A0A9W4U603"/>